<gene>
    <name evidence="3" type="ORF">FDO65_05890</name>
</gene>
<feature type="region of interest" description="Disordered" evidence="1">
    <location>
        <begin position="51"/>
        <end position="95"/>
    </location>
</feature>
<name>A0A4U6QLE0_9ACTN</name>
<protein>
    <recommendedName>
        <fullName evidence="5">Lipoprotein</fullName>
    </recommendedName>
</protein>
<proteinExistence type="predicted"/>
<evidence type="ECO:0008006" key="5">
    <source>
        <dbReference type="Google" id="ProtNLM"/>
    </source>
</evidence>
<sequence length="250" mass="25476">MTFSTVSLRVFTAGVALAAACGLAACGGTTAGTAAPAPAPATVTVTASSSAASASTSARPGGDSSGSASTSARPTRPSSTPSAEPSEFETVDPTVDVGTVDQATAVWLDTACTDLTTLLPVLLAVPTLDQTTTPVEEFRTAYRDYYATVADTALQVNGNLVGIDPPAVTDGPALHEAYQYYLKRLADITGSGSIAIDEATDIAGIQAVVEQIQFEIDGLSQEDIGLNSLSGAELQQYMKQIPACSEFVTS</sequence>
<comment type="caution">
    <text evidence="3">The sequence shown here is derived from an EMBL/GenBank/DDBJ whole genome shotgun (WGS) entry which is preliminary data.</text>
</comment>
<dbReference type="AlphaFoldDB" id="A0A4U6QLE0"/>
<evidence type="ECO:0000313" key="4">
    <source>
        <dbReference type="Proteomes" id="UP000306985"/>
    </source>
</evidence>
<evidence type="ECO:0000256" key="1">
    <source>
        <dbReference type="SAM" id="MobiDB-lite"/>
    </source>
</evidence>
<feature type="signal peptide" evidence="2">
    <location>
        <begin position="1"/>
        <end position="18"/>
    </location>
</feature>
<keyword evidence="2" id="KW-0732">Signal</keyword>
<dbReference type="RefSeq" id="WP_137448465.1">
    <property type="nucleotide sequence ID" value="NZ_SZZH01000001.1"/>
</dbReference>
<organism evidence="3 4">
    <name type="scientific">Nakamurella flava</name>
    <dbReference type="NCBI Taxonomy" id="2576308"/>
    <lineage>
        <taxon>Bacteria</taxon>
        <taxon>Bacillati</taxon>
        <taxon>Actinomycetota</taxon>
        <taxon>Actinomycetes</taxon>
        <taxon>Nakamurellales</taxon>
        <taxon>Nakamurellaceae</taxon>
        <taxon>Nakamurella</taxon>
    </lineage>
</organism>
<evidence type="ECO:0000313" key="3">
    <source>
        <dbReference type="EMBL" id="TKV61161.1"/>
    </source>
</evidence>
<evidence type="ECO:0000256" key="2">
    <source>
        <dbReference type="SAM" id="SignalP"/>
    </source>
</evidence>
<dbReference type="Proteomes" id="UP000306985">
    <property type="component" value="Unassembled WGS sequence"/>
</dbReference>
<reference evidence="3 4" key="1">
    <citation type="submission" date="2019-05" db="EMBL/GenBank/DDBJ databases">
        <title>Nakamurella sp. N5BH11, whole genome shotgun sequence.</title>
        <authorList>
            <person name="Tuo L."/>
        </authorList>
    </citation>
    <scope>NUCLEOTIDE SEQUENCE [LARGE SCALE GENOMIC DNA]</scope>
    <source>
        <strain evidence="3 4">N5BH11</strain>
    </source>
</reference>
<keyword evidence="4" id="KW-1185">Reference proteome</keyword>
<feature type="chain" id="PRO_5020911342" description="Lipoprotein" evidence="2">
    <location>
        <begin position="19"/>
        <end position="250"/>
    </location>
</feature>
<accession>A0A4U6QLE0</accession>
<dbReference type="EMBL" id="SZZH01000001">
    <property type="protein sequence ID" value="TKV61161.1"/>
    <property type="molecule type" value="Genomic_DNA"/>
</dbReference>